<evidence type="ECO:0000256" key="1">
    <source>
        <dbReference type="SAM" id="Coils"/>
    </source>
</evidence>
<evidence type="ECO:0000313" key="2">
    <source>
        <dbReference type="EMBL" id="KAK9890943.1"/>
    </source>
</evidence>
<reference evidence="2 3" key="1">
    <citation type="submission" date="2023-03" db="EMBL/GenBank/DDBJ databases">
        <title>Genome insight into feeding habits of ladybird beetles.</title>
        <authorList>
            <person name="Li H.-S."/>
            <person name="Huang Y.-H."/>
            <person name="Pang H."/>
        </authorList>
    </citation>
    <scope>NUCLEOTIDE SEQUENCE [LARGE SCALE GENOMIC DNA]</scope>
    <source>
        <strain evidence="2">SYSU_2023b</strain>
        <tissue evidence="2">Whole body</tissue>
    </source>
</reference>
<name>A0AAW1VEG3_9CUCU</name>
<dbReference type="AlphaFoldDB" id="A0AAW1VEG3"/>
<gene>
    <name evidence="2" type="ORF">WA026_012283</name>
</gene>
<proteinExistence type="predicted"/>
<dbReference type="EMBL" id="JARQZJ010000126">
    <property type="protein sequence ID" value="KAK9890943.1"/>
    <property type="molecule type" value="Genomic_DNA"/>
</dbReference>
<keyword evidence="1" id="KW-0175">Coiled coil</keyword>
<organism evidence="2 3">
    <name type="scientific">Henosepilachna vigintioctopunctata</name>
    <dbReference type="NCBI Taxonomy" id="420089"/>
    <lineage>
        <taxon>Eukaryota</taxon>
        <taxon>Metazoa</taxon>
        <taxon>Ecdysozoa</taxon>
        <taxon>Arthropoda</taxon>
        <taxon>Hexapoda</taxon>
        <taxon>Insecta</taxon>
        <taxon>Pterygota</taxon>
        <taxon>Neoptera</taxon>
        <taxon>Endopterygota</taxon>
        <taxon>Coleoptera</taxon>
        <taxon>Polyphaga</taxon>
        <taxon>Cucujiformia</taxon>
        <taxon>Coccinelloidea</taxon>
        <taxon>Coccinellidae</taxon>
        <taxon>Epilachninae</taxon>
        <taxon>Epilachnini</taxon>
        <taxon>Henosepilachna</taxon>
    </lineage>
</organism>
<dbReference type="Proteomes" id="UP001431783">
    <property type="component" value="Unassembled WGS sequence"/>
</dbReference>
<accession>A0AAW1VEG3</accession>
<comment type="caution">
    <text evidence="2">The sequence shown here is derived from an EMBL/GenBank/DDBJ whole genome shotgun (WGS) entry which is preliminary data.</text>
</comment>
<protein>
    <submittedName>
        <fullName evidence="2">Uncharacterized protein</fullName>
    </submittedName>
</protein>
<feature type="coiled-coil region" evidence="1">
    <location>
        <begin position="181"/>
        <end position="215"/>
    </location>
</feature>
<evidence type="ECO:0000313" key="3">
    <source>
        <dbReference type="Proteomes" id="UP001431783"/>
    </source>
</evidence>
<sequence length="269" mass="30649">MMEKKISNIGVTSSVWDGGAGPVRELCDRETAPVVHQAGQKEFSTGKESKEAMIMVTDKENDDVAEMEEKGRVEEVEEDAHFFTPVGRSKPKWGKTSSEQFWKEMYSPTSLWEERKALASLVKKDEKVRFFRRMSFGDKEEAETRPSKRKALSSPQLHDSVQYEERMMELEGELVGMQVSLTELSVKLKEKEEVINRMENQLTEQNNIIHILTEETNKGTQAQAITDIEVPEDGVSLQQQEIGNLAKKLSDNASTLAKFCKETKTYTYQ</sequence>
<keyword evidence="3" id="KW-1185">Reference proteome</keyword>